<dbReference type="Proteomes" id="UP000075883">
    <property type="component" value="Unassembled WGS sequence"/>
</dbReference>
<dbReference type="EMBL" id="AXCM01018577">
    <property type="status" value="NOT_ANNOTATED_CDS"/>
    <property type="molecule type" value="Genomic_DNA"/>
</dbReference>
<dbReference type="GO" id="GO:0004252">
    <property type="term" value="F:serine-type endopeptidase activity"/>
    <property type="evidence" value="ECO:0007669"/>
    <property type="project" value="InterPro"/>
</dbReference>
<dbReference type="STRING" id="139723.A0A182MLH4"/>
<dbReference type="Pfam" id="PF00089">
    <property type="entry name" value="Trypsin"/>
    <property type="match status" value="2"/>
</dbReference>
<proteinExistence type="inferred from homology"/>
<keyword evidence="4" id="KW-1185">Reference proteome</keyword>
<name>A0A182MLH4_9DIPT</name>
<reference evidence="3" key="2">
    <citation type="submission" date="2020-05" db="UniProtKB">
        <authorList>
            <consortium name="EnsemblMetazoa"/>
        </authorList>
    </citation>
    <scope>IDENTIFICATION</scope>
    <source>
        <strain evidence="3">A-37</strain>
    </source>
</reference>
<accession>A0A182MLH4</accession>
<feature type="domain" description="Peptidase S1" evidence="2">
    <location>
        <begin position="1"/>
        <end position="70"/>
    </location>
</feature>
<organism evidence="3 4">
    <name type="scientific">Anopheles culicifacies</name>
    <dbReference type="NCBI Taxonomy" id="139723"/>
    <lineage>
        <taxon>Eukaryota</taxon>
        <taxon>Metazoa</taxon>
        <taxon>Ecdysozoa</taxon>
        <taxon>Arthropoda</taxon>
        <taxon>Hexapoda</taxon>
        <taxon>Insecta</taxon>
        <taxon>Pterygota</taxon>
        <taxon>Neoptera</taxon>
        <taxon>Endopterygota</taxon>
        <taxon>Diptera</taxon>
        <taxon>Nematocera</taxon>
        <taxon>Culicoidea</taxon>
        <taxon>Culicidae</taxon>
        <taxon>Anophelinae</taxon>
        <taxon>Anopheles</taxon>
        <taxon>culicifacies species complex</taxon>
    </lineage>
</organism>
<evidence type="ECO:0000313" key="4">
    <source>
        <dbReference type="Proteomes" id="UP000075883"/>
    </source>
</evidence>
<dbReference type="InterPro" id="IPR001254">
    <property type="entry name" value="Trypsin_dom"/>
</dbReference>
<dbReference type="InterPro" id="IPR009003">
    <property type="entry name" value="Peptidase_S1_PA"/>
</dbReference>
<dbReference type="SUPFAM" id="SSF50494">
    <property type="entry name" value="Trypsin-like serine proteases"/>
    <property type="match status" value="2"/>
</dbReference>
<dbReference type="Gene3D" id="2.40.10.10">
    <property type="entry name" value="Trypsin-like serine proteases"/>
    <property type="match status" value="3"/>
</dbReference>
<evidence type="ECO:0000313" key="3">
    <source>
        <dbReference type="EnsemblMetazoa" id="ACUA021134-PA"/>
    </source>
</evidence>
<reference evidence="4" key="1">
    <citation type="submission" date="2013-09" db="EMBL/GenBank/DDBJ databases">
        <title>The Genome Sequence of Anopheles culicifacies species A.</title>
        <authorList>
            <consortium name="The Broad Institute Genomics Platform"/>
            <person name="Neafsey D.E."/>
            <person name="Besansky N."/>
            <person name="Howell P."/>
            <person name="Walton C."/>
            <person name="Young S.K."/>
            <person name="Zeng Q."/>
            <person name="Gargeya S."/>
            <person name="Fitzgerald M."/>
            <person name="Haas B."/>
            <person name="Abouelleil A."/>
            <person name="Allen A.W."/>
            <person name="Alvarado L."/>
            <person name="Arachchi H.M."/>
            <person name="Berlin A.M."/>
            <person name="Chapman S.B."/>
            <person name="Gainer-Dewar J."/>
            <person name="Goldberg J."/>
            <person name="Griggs A."/>
            <person name="Gujja S."/>
            <person name="Hansen M."/>
            <person name="Howarth C."/>
            <person name="Imamovic A."/>
            <person name="Ireland A."/>
            <person name="Larimer J."/>
            <person name="McCowan C."/>
            <person name="Murphy C."/>
            <person name="Pearson M."/>
            <person name="Poon T.W."/>
            <person name="Priest M."/>
            <person name="Roberts A."/>
            <person name="Saif S."/>
            <person name="Shea T."/>
            <person name="Sisk P."/>
            <person name="Sykes S."/>
            <person name="Wortman J."/>
            <person name="Nusbaum C."/>
            <person name="Birren B."/>
        </authorList>
    </citation>
    <scope>NUCLEOTIDE SEQUENCE [LARGE SCALE GENOMIC DNA]</scope>
    <source>
        <strain evidence="4">A-37</strain>
    </source>
</reference>
<evidence type="ECO:0000259" key="2">
    <source>
        <dbReference type="PROSITE" id="PS50240"/>
    </source>
</evidence>
<dbReference type="InterPro" id="IPR051333">
    <property type="entry name" value="CLIP_Serine_Protease"/>
</dbReference>
<dbReference type="EnsemblMetazoa" id="ACUA021134-RA">
    <property type="protein sequence ID" value="ACUA021134-PA"/>
    <property type="gene ID" value="ACUA021134"/>
</dbReference>
<dbReference type="PROSITE" id="PS50240">
    <property type="entry name" value="TRYPSIN_DOM"/>
    <property type="match status" value="1"/>
</dbReference>
<sequence length="192" mass="21769">MFCAGKRDGVGACNGDSGGGMFFNYDGTWYIRGLVSFTKPREDAHICDTKEYTVFTDVAKYLKWIEQHMRGAVAQKNAAENYNNLKIGTSIRLGDYDLGNTTDCAEVDGQRVCSPPVQTLEIESVIRHKNYSRKFFLNNIALIRLRDRADTSRSNVKPICLPVTNELRNKMLPIKYKLQGQTHYFSLLGLKE</sequence>
<comment type="similarity">
    <text evidence="1">Belongs to the peptidase S1 family. CLIP subfamily.</text>
</comment>
<dbReference type="InterPro" id="IPR043504">
    <property type="entry name" value="Peptidase_S1_PA_chymotrypsin"/>
</dbReference>
<protein>
    <recommendedName>
        <fullName evidence="2">Peptidase S1 domain-containing protein</fullName>
    </recommendedName>
</protein>
<dbReference type="GO" id="GO:0006508">
    <property type="term" value="P:proteolysis"/>
    <property type="evidence" value="ECO:0007669"/>
    <property type="project" value="InterPro"/>
</dbReference>
<dbReference type="AlphaFoldDB" id="A0A182MLH4"/>
<evidence type="ECO:0000256" key="1">
    <source>
        <dbReference type="ARBA" id="ARBA00024195"/>
    </source>
</evidence>
<dbReference type="VEuPathDB" id="VectorBase:ACUA021134"/>
<dbReference type="PANTHER" id="PTHR24260">
    <property type="match status" value="1"/>
</dbReference>
<dbReference type="PANTHER" id="PTHR24260:SF136">
    <property type="entry name" value="GH08193P-RELATED"/>
    <property type="match status" value="1"/>
</dbReference>